<protein>
    <submittedName>
        <fullName evidence="1">Uncharacterized protein</fullName>
    </submittedName>
</protein>
<evidence type="ECO:0000313" key="2">
    <source>
        <dbReference type="Proteomes" id="UP001054945"/>
    </source>
</evidence>
<proteinExistence type="predicted"/>
<sequence>MEGEARLTSLLGGDTFPSLPRGLRLNKIVGDCKLKYGEGVDNKMTSGPIRACFPIRQFCIRRVLNHGDVVFFEVETQAPRVLSRVECRYSDISISLPPTHAIPAPGLSGLQIYPYPL</sequence>
<comment type="caution">
    <text evidence="1">The sequence shown here is derived from an EMBL/GenBank/DDBJ whole genome shotgun (WGS) entry which is preliminary data.</text>
</comment>
<accession>A0AAV4M582</accession>
<dbReference type="EMBL" id="BPLR01001844">
    <property type="protein sequence ID" value="GIX67017.1"/>
    <property type="molecule type" value="Genomic_DNA"/>
</dbReference>
<reference evidence="1 2" key="1">
    <citation type="submission" date="2021-06" db="EMBL/GenBank/DDBJ databases">
        <title>Caerostris extrusa draft genome.</title>
        <authorList>
            <person name="Kono N."/>
            <person name="Arakawa K."/>
        </authorList>
    </citation>
    <scope>NUCLEOTIDE SEQUENCE [LARGE SCALE GENOMIC DNA]</scope>
</reference>
<organism evidence="1 2">
    <name type="scientific">Caerostris extrusa</name>
    <name type="common">Bark spider</name>
    <name type="synonym">Caerostris bankana</name>
    <dbReference type="NCBI Taxonomy" id="172846"/>
    <lineage>
        <taxon>Eukaryota</taxon>
        <taxon>Metazoa</taxon>
        <taxon>Ecdysozoa</taxon>
        <taxon>Arthropoda</taxon>
        <taxon>Chelicerata</taxon>
        <taxon>Arachnida</taxon>
        <taxon>Araneae</taxon>
        <taxon>Araneomorphae</taxon>
        <taxon>Entelegynae</taxon>
        <taxon>Araneoidea</taxon>
        <taxon>Araneidae</taxon>
        <taxon>Caerostris</taxon>
    </lineage>
</organism>
<keyword evidence="2" id="KW-1185">Reference proteome</keyword>
<name>A0AAV4M582_CAEEX</name>
<dbReference type="AlphaFoldDB" id="A0AAV4M582"/>
<gene>
    <name evidence="1" type="ORF">CEXT_295681</name>
</gene>
<dbReference type="Proteomes" id="UP001054945">
    <property type="component" value="Unassembled WGS sequence"/>
</dbReference>
<evidence type="ECO:0000313" key="1">
    <source>
        <dbReference type="EMBL" id="GIX67017.1"/>
    </source>
</evidence>